<organism evidence="2 3">
    <name type="scientific">Caldalkalibacillus horti</name>
    <dbReference type="NCBI Taxonomy" id="77523"/>
    <lineage>
        <taxon>Bacteria</taxon>
        <taxon>Bacillati</taxon>
        <taxon>Bacillota</taxon>
        <taxon>Bacilli</taxon>
        <taxon>Bacillales</taxon>
        <taxon>Bacillaceae</taxon>
        <taxon>Caldalkalibacillus</taxon>
    </lineage>
</organism>
<reference evidence="2 3" key="1">
    <citation type="submission" date="2023-07" db="EMBL/GenBank/DDBJ databases">
        <title>Genomic Encyclopedia of Type Strains, Phase IV (KMG-IV): sequencing the most valuable type-strain genomes for metagenomic binning, comparative biology and taxonomic classification.</title>
        <authorList>
            <person name="Goeker M."/>
        </authorList>
    </citation>
    <scope>NUCLEOTIDE SEQUENCE [LARGE SCALE GENOMIC DNA]</scope>
    <source>
        <strain evidence="2 3">DSM 12751</strain>
    </source>
</reference>
<evidence type="ECO:0008006" key="4">
    <source>
        <dbReference type="Google" id="ProtNLM"/>
    </source>
</evidence>
<protein>
    <recommendedName>
        <fullName evidence="4">DUF4190 domain-containing protein</fullName>
    </recommendedName>
</protein>
<accession>A0ABT9VW55</accession>
<sequence>MFLTIALLSIPIVGYLFFLNLVALLKKIKQGEVTHENTFFGGLMLAWILSLMMWLIINS</sequence>
<evidence type="ECO:0000313" key="2">
    <source>
        <dbReference type="EMBL" id="MDQ0165232.1"/>
    </source>
</evidence>
<keyword evidence="1" id="KW-0812">Transmembrane</keyword>
<name>A0ABT9VW55_9BACI</name>
<feature type="transmembrane region" description="Helical" evidence="1">
    <location>
        <begin position="37"/>
        <end position="57"/>
    </location>
</feature>
<proteinExistence type="predicted"/>
<comment type="caution">
    <text evidence="2">The sequence shown here is derived from an EMBL/GenBank/DDBJ whole genome shotgun (WGS) entry which is preliminary data.</text>
</comment>
<keyword evidence="1" id="KW-0472">Membrane</keyword>
<dbReference type="EMBL" id="JAUSTY010000004">
    <property type="protein sequence ID" value="MDQ0165232.1"/>
    <property type="molecule type" value="Genomic_DNA"/>
</dbReference>
<evidence type="ECO:0000256" key="1">
    <source>
        <dbReference type="SAM" id="Phobius"/>
    </source>
</evidence>
<keyword evidence="1" id="KW-1133">Transmembrane helix</keyword>
<dbReference type="Proteomes" id="UP001235840">
    <property type="component" value="Unassembled WGS sequence"/>
</dbReference>
<gene>
    <name evidence="2" type="ORF">J2S11_001132</name>
</gene>
<evidence type="ECO:0000313" key="3">
    <source>
        <dbReference type="Proteomes" id="UP001235840"/>
    </source>
</evidence>
<feature type="transmembrane region" description="Helical" evidence="1">
    <location>
        <begin position="6"/>
        <end position="25"/>
    </location>
</feature>
<keyword evidence="3" id="KW-1185">Reference proteome</keyword>